<accession>A0A6C0INZ8</accession>
<dbReference type="AlphaFoldDB" id="A0A6C0INZ8"/>
<name>A0A6C0INZ8_9ZZZZ</name>
<sequence>MLLDNDDFTILQHNCHSNEWHFFQPNIKNNYAIHTFDDGNEPYSTYKNEWYVVGKWKEKVCLLNKYDKIFLHSISKWKTTKIDHSYTIDAMIRCKDIFSTLQDECKNTEFQQIEADIKRYIVKHCNHQIIEDYIDIDPDRGEYIRYCEHCHTSFK</sequence>
<organism evidence="1">
    <name type="scientific">viral metagenome</name>
    <dbReference type="NCBI Taxonomy" id="1070528"/>
    <lineage>
        <taxon>unclassified sequences</taxon>
        <taxon>metagenomes</taxon>
        <taxon>organismal metagenomes</taxon>
    </lineage>
</organism>
<dbReference type="EMBL" id="MN740218">
    <property type="protein sequence ID" value="QHT94310.1"/>
    <property type="molecule type" value="Genomic_DNA"/>
</dbReference>
<reference evidence="1" key="1">
    <citation type="journal article" date="2020" name="Nature">
        <title>Giant virus diversity and host interactions through global metagenomics.</title>
        <authorList>
            <person name="Schulz F."/>
            <person name="Roux S."/>
            <person name="Paez-Espino D."/>
            <person name="Jungbluth S."/>
            <person name="Walsh D.A."/>
            <person name="Denef V.J."/>
            <person name="McMahon K.D."/>
            <person name="Konstantinidis K.T."/>
            <person name="Eloe-Fadrosh E.A."/>
            <person name="Kyrpides N.C."/>
            <person name="Woyke T."/>
        </authorList>
    </citation>
    <scope>NUCLEOTIDE SEQUENCE</scope>
    <source>
        <strain evidence="1">GVMAG-M-3300024258-28</strain>
    </source>
</reference>
<protein>
    <submittedName>
        <fullName evidence="1">Uncharacterized protein</fullName>
    </submittedName>
</protein>
<proteinExistence type="predicted"/>
<evidence type="ECO:0000313" key="1">
    <source>
        <dbReference type="EMBL" id="QHT94310.1"/>
    </source>
</evidence>